<sequence>MSAKVAVAMSVYKSDSQEFLTMSLESILTQNYENIDIYIEVDGPVSTELSKTILKYSDNQKVYIEFHDENRGLATRLNNIIEKCLSKGDYTYLARMDADDISLPHRIQTQVDFLNHNEKVAVVGSDIIEVDSKGNDLFYKKMLTSHNDIKNMVIKKCPFNHPTVMFRMNIFNDKKIRYKERLKNTQDYYLWIDLLYYGFIFANINQPLLKFRVDENFHSRRGVDKAINDLKSRIYAFKMLDVNNTSNFIHTLALFFLRLSPSFIKKFAYNFLR</sequence>
<keyword evidence="2" id="KW-0328">Glycosyltransferase</keyword>
<feature type="domain" description="Glycosyltransferase 2-like" evidence="1">
    <location>
        <begin position="7"/>
        <end position="163"/>
    </location>
</feature>
<dbReference type="RefSeq" id="WP_255044114.1">
    <property type="nucleotide sequence ID" value="NZ_JANEYT010000053.1"/>
</dbReference>
<name>A0ABT1N5L0_9GAMM</name>
<dbReference type="PANTHER" id="PTHR22916">
    <property type="entry name" value="GLYCOSYLTRANSFERASE"/>
    <property type="match status" value="1"/>
</dbReference>
<evidence type="ECO:0000313" key="3">
    <source>
        <dbReference type="Proteomes" id="UP001524460"/>
    </source>
</evidence>
<dbReference type="Gene3D" id="3.90.550.10">
    <property type="entry name" value="Spore Coat Polysaccharide Biosynthesis Protein SpsA, Chain A"/>
    <property type="match status" value="1"/>
</dbReference>
<gene>
    <name evidence="2" type="ORF">NHN17_18440</name>
</gene>
<organism evidence="2 3">
    <name type="scientific">Photobacterium pectinilyticum</name>
    <dbReference type="NCBI Taxonomy" id="2906793"/>
    <lineage>
        <taxon>Bacteria</taxon>
        <taxon>Pseudomonadati</taxon>
        <taxon>Pseudomonadota</taxon>
        <taxon>Gammaproteobacteria</taxon>
        <taxon>Vibrionales</taxon>
        <taxon>Vibrionaceae</taxon>
        <taxon>Photobacterium</taxon>
    </lineage>
</organism>
<evidence type="ECO:0000313" key="2">
    <source>
        <dbReference type="EMBL" id="MCQ1060028.1"/>
    </source>
</evidence>
<evidence type="ECO:0000259" key="1">
    <source>
        <dbReference type="Pfam" id="PF00535"/>
    </source>
</evidence>
<proteinExistence type="predicted"/>
<protein>
    <submittedName>
        <fullName evidence="2">Glycosyltransferase</fullName>
        <ecNumber evidence="2">2.4.-.-</ecNumber>
    </submittedName>
</protein>
<keyword evidence="3" id="KW-1185">Reference proteome</keyword>
<dbReference type="EC" id="2.4.-.-" evidence="2"/>
<dbReference type="PANTHER" id="PTHR22916:SF3">
    <property type="entry name" value="UDP-GLCNAC:BETAGAL BETA-1,3-N-ACETYLGLUCOSAMINYLTRANSFERASE-LIKE PROTEIN 1"/>
    <property type="match status" value="1"/>
</dbReference>
<dbReference type="SUPFAM" id="SSF53448">
    <property type="entry name" value="Nucleotide-diphospho-sugar transferases"/>
    <property type="match status" value="1"/>
</dbReference>
<dbReference type="Pfam" id="PF00535">
    <property type="entry name" value="Glycos_transf_2"/>
    <property type="match status" value="1"/>
</dbReference>
<accession>A0ABT1N5L0</accession>
<dbReference type="Proteomes" id="UP001524460">
    <property type="component" value="Unassembled WGS sequence"/>
</dbReference>
<dbReference type="GO" id="GO:0016757">
    <property type="term" value="F:glycosyltransferase activity"/>
    <property type="evidence" value="ECO:0007669"/>
    <property type="project" value="UniProtKB-KW"/>
</dbReference>
<reference evidence="2 3" key="1">
    <citation type="submission" date="2022-07" db="EMBL/GenBank/DDBJ databases">
        <title>Photobacterium pectinilyticum sp. nov., a marine bacterium isolated from surface seawater of Qingdao offshore.</title>
        <authorList>
            <person name="Wang X."/>
        </authorList>
    </citation>
    <scope>NUCLEOTIDE SEQUENCE [LARGE SCALE GENOMIC DNA]</scope>
    <source>
        <strain evidence="2 3">ZSDE20</strain>
    </source>
</reference>
<keyword evidence="2" id="KW-0808">Transferase</keyword>
<dbReference type="InterPro" id="IPR029044">
    <property type="entry name" value="Nucleotide-diphossugar_trans"/>
</dbReference>
<comment type="caution">
    <text evidence="2">The sequence shown here is derived from an EMBL/GenBank/DDBJ whole genome shotgun (WGS) entry which is preliminary data.</text>
</comment>
<dbReference type="EMBL" id="JANEYT010000053">
    <property type="protein sequence ID" value="MCQ1060028.1"/>
    <property type="molecule type" value="Genomic_DNA"/>
</dbReference>
<dbReference type="InterPro" id="IPR001173">
    <property type="entry name" value="Glyco_trans_2-like"/>
</dbReference>